<reference evidence="1 2" key="1">
    <citation type="submission" date="2015-10" db="EMBL/GenBank/DDBJ databases">
        <title>Draft genome sequence of Streptomyces griseoruber DSM 40281, type strain for the species Streptomyces griseoruber.</title>
        <authorList>
            <person name="Ruckert C."/>
            <person name="Winkler A."/>
            <person name="Kalinowski J."/>
            <person name="Kampfer P."/>
            <person name="Glaeser S."/>
        </authorList>
    </citation>
    <scope>NUCLEOTIDE SEQUENCE [LARGE SCALE GENOMIC DNA]</scope>
    <source>
        <strain evidence="1 2">DSM 40281</strain>
    </source>
</reference>
<protein>
    <submittedName>
        <fullName evidence="1">Uncharacterized protein</fullName>
    </submittedName>
</protein>
<gene>
    <name evidence="1" type="ORF">AQJ64_23080</name>
</gene>
<dbReference type="Gene3D" id="1.20.1270.360">
    <property type="match status" value="1"/>
</dbReference>
<name>A0A117RB94_9ACTN</name>
<dbReference type="RefSeq" id="WP_055632747.1">
    <property type="nucleotide sequence ID" value="NZ_JBIRRP010000004.1"/>
</dbReference>
<comment type="caution">
    <text evidence="1">The sequence shown here is derived from an EMBL/GenBank/DDBJ whole genome shotgun (WGS) entry which is preliminary data.</text>
</comment>
<dbReference type="STRING" id="1943.AQJ64_23080"/>
<sequence>MRAEVCDASCRVPIEDTRLDEAGLRVRLEWCRTVCPETAHAFGNQRNRPGPPGAAETAEVCRSCARTRTDFPATPH</sequence>
<evidence type="ECO:0000313" key="1">
    <source>
        <dbReference type="EMBL" id="KUN81286.1"/>
    </source>
</evidence>
<dbReference type="OrthoDB" id="5396211at2"/>
<keyword evidence="2" id="KW-1185">Reference proteome</keyword>
<dbReference type="EMBL" id="LMWW01000036">
    <property type="protein sequence ID" value="KUN81286.1"/>
    <property type="molecule type" value="Genomic_DNA"/>
</dbReference>
<dbReference type="InterPro" id="IPR005560">
    <property type="entry name" value="Csp_YhjQ"/>
</dbReference>
<organism evidence="1 2">
    <name type="scientific">Streptomyces griseoruber</name>
    <dbReference type="NCBI Taxonomy" id="1943"/>
    <lineage>
        <taxon>Bacteria</taxon>
        <taxon>Bacillati</taxon>
        <taxon>Actinomycetota</taxon>
        <taxon>Actinomycetes</taxon>
        <taxon>Kitasatosporales</taxon>
        <taxon>Streptomycetaceae</taxon>
        <taxon>Streptomyces</taxon>
    </lineage>
</organism>
<evidence type="ECO:0000313" key="2">
    <source>
        <dbReference type="Proteomes" id="UP000052982"/>
    </source>
</evidence>
<accession>A0A117RB94</accession>
<dbReference type="Pfam" id="PF03860">
    <property type="entry name" value="Csp"/>
    <property type="match status" value="1"/>
</dbReference>
<dbReference type="AlphaFoldDB" id="A0A117RB94"/>
<dbReference type="Proteomes" id="UP000052982">
    <property type="component" value="Unassembled WGS sequence"/>
</dbReference>
<proteinExistence type="predicted"/>